<feature type="domain" description="Trehalase-like N-terminal" evidence="2">
    <location>
        <begin position="17"/>
        <end position="103"/>
    </location>
</feature>
<dbReference type="EMBL" id="LWCI01000055">
    <property type="protein sequence ID" value="KZS66011.1"/>
    <property type="molecule type" value="Genomic_DNA"/>
</dbReference>
<dbReference type="InterPro" id="IPR011613">
    <property type="entry name" value="GH15-like"/>
</dbReference>
<evidence type="ECO:0000313" key="4">
    <source>
        <dbReference type="Proteomes" id="UP000077342"/>
    </source>
</evidence>
<dbReference type="GO" id="GO:0004553">
    <property type="term" value="F:hydrolase activity, hydrolyzing O-glycosyl compounds"/>
    <property type="evidence" value="ECO:0007669"/>
    <property type="project" value="TreeGrafter"/>
</dbReference>
<dbReference type="Pfam" id="PF00723">
    <property type="entry name" value="Glyco_hydro_15"/>
    <property type="match status" value="1"/>
</dbReference>
<dbReference type="AlphaFoldDB" id="A0A164DH65"/>
<evidence type="ECO:0000313" key="3">
    <source>
        <dbReference type="EMBL" id="KZS66011.1"/>
    </source>
</evidence>
<accession>A0A164DH65</accession>
<protein>
    <submittedName>
        <fullName evidence="3">Glycoside hydrolase family 15</fullName>
    </submittedName>
</protein>
<keyword evidence="3" id="KW-0378">Hydrolase</keyword>
<dbReference type="RefSeq" id="WP_075509660.1">
    <property type="nucleotide sequence ID" value="NZ_CP089224.1"/>
</dbReference>
<dbReference type="InterPro" id="IPR012341">
    <property type="entry name" value="6hp_glycosidase-like_sf"/>
</dbReference>
<dbReference type="PANTHER" id="PTHR31616:SF0">
    <property type="entry name" value="GLUCAN 1,4-ALPHA-GLUCOSIDASE"/>
    <property type="match status" value="1"/>
</dbReference>
<gene>
    <name evidence="3" type="ORF">A4G28_15360</name>
</gene>
<dbReference type="InterPro" id="IPR008928">
    <property type="entry name" value="6-hairpin_glycosidase_sf"/>
</dbReference>
<comment type="caution">
    <text evidence="3">The sequence shown here is derived from an EMBL/GenBank/DDBJ whole genome shotgun (WGS) entry which is preliminary data.</text>
</comment>
<proteinExistence type="predicted"/>
<reference evidence="4" key="1">
    <citation type="submission" date="2016-04" db="EMBL/GenBank/DDBJ databases">
        <authorList>
            <person name="Strapagiel D."/>
            <person name="Borowka P."/>
            <person name="Marciniak B."/>
            <person name="Bakula Z."/>
            <person name="Van Ingen J."/>
            <person name="Safianowska A."/>
            <person name="Dziadek J."/>
            <person name="Jagielski T."/>
        </authorList>
    </citation>
    <scope>NUCLEOTIDE SEQUENCE [LARGE SCALE GENOMIC DNA]</scope>
    <source>
        <strain evidence="4">1010001458</strain>
    </source>
</reference>
<dbReference type="Gene3D" id="1.50.10.10">
    <property type="match status" value="1"/>
</dbReference>
<dbReference type="GO" id="GO:0005975">
    <property type="term" value="P:carbohydrate metabolic process"/>
    <property type="evidence" value="ECO:0007669"/>
    <property type="project" value="InterPro"/>
</dbReference>
<dbReference type="PANTHER" id="PTHR31616">
    <property type="entry name" value="TREHALASE"/>
    <property type="match status" value="1"/>
</dbReference>
<name>A0A164DH65_9MYCO</name>
<dbReference type="SUPFAM" id="SSF48208">
    <property type="entry name" value="Six-hairpin glycosidases"/>
    <property type="match status" value="1"/>
</dbReference>
<evidence type="ECO:0000259" key="1">
    <source>
        <dbReference type="Pfam" id="PF00723"/>
    </source>
</evidence>
<dbReference type="InterPro" id="IPR045582">
    <property type="entry name" value="Trehalase-like_N"/>
</dbReference>
<sequence length="612" mass="67139">MTVADLRRVARIGGHLPIADYGLAGDGNGCALIGRDSVIEWLCVPRFDCPPVLCGLLDPYRGGAFRIVAEDVVAGAQTYVDDTAVTVTTVRTDHGVAEVTDAFLLCSDADLRREAYVGRGELLRRIRVVSGRVAVHPDLALRSPARRSRFWAGVLLQPQAPGRVELRLFVDPALDVDQPVVLESGQQADVVLRWAPGSGRLHRAEWPRDLAPTVSAWRRWAAGIDYDGPQRDLVRRSALTLKLLDYTQNGAIIAAATSSLPEEIGGARNWDYRYTWVRDAAFSVYAMRRIGLPDEADRFLSWVLDAVERDGAPRVMYSLDGLPPPDERLDSGLAGYRGSRPVRWGNAAAGQTQHDVYGEIIDCAYQWARAGNHLDGQLWSHLVQFAELAARSARRPDHGIWEVRTAGKPFTYSVAMCQVALDRTARLSRDLNLPCDAPRLAAQAEELRRLVVQEAWSERAQSLTDQMGGDELDASVLALPLRRVIDAAHPRMVATTRAVEARLGAGDGLLYRYLPNCSPDGLAGHEGAFLLCSFWLVDNLAAQGDLDRAMQLYDSLCQRAGPLGLLPEEIDPNSGEFLGNYPQAFSHIGVISSGINLVRCLQNCGQRRGNSP</sequence>
<evidence type="ECO:0000259" key="2">
    <source>
        <dbReference type="Pfam" id="PF19291"/>
    </source>
</evidence>
<organism evidence="3 4">
    <name type="scientific">Mycobacterium ostraviense</name>
    <dbReference type="NCBI Taxonomy" id="2738409"/>
    <lineage>
        <taxon>Bacteria</taxon>
        <taxon>Bacillati</taxon>
        <taxon>Actinomycetota</taxon>
        <taxon>Actinomycetes</taxon>
        <taxon>Mycobacteriales</taxon>
        <taxon>Mycobacteriaceae</taxon>
        <taxon>Mycobacterium</taxon>
    </lineage>
</organism>
<keyword evidence="4" id="KW-1185">Reference proteome</keyword>
<feature type="domain" description="GH15-like" evidence="1">
    <location>
        <begin position="228"/>
        <end position="592"/>
    </location>
</feature>
<dbReference type="Proteomes" id="UP000077342">
    <property type="component" value="Unassembled WGS sequence"/>
</dbReference>
<dbReference type="Pfam" id="PF19291">
    <property type="entry name" value="TREH_N"/>
    <property type="match status" value="1"/>
</dbReference>